<dbReference type="InterPro" id="IPR014284">
    <property type="entry name" value="RNA_pol_sigma-70_dom"/>
</dbReference>
<proteinExistence type="inferred from homology"/>
<evidence type="ECO:0000259" key="6">
    <source>
        <dbReference type="Pfam" id="PF08281"/>
    </source>
</evidence>
<sequence length="160" mass="18740">MNPVHDEFLKVLTDYQGIIHKVNLIYFKTDMDKQDNFQEVVFQLWRSFPSLKNKNKPASWIYSVAINTSISKIRKDCNLTFQEALPDFSMVEQPEINEDANYQQLLAALSRLNEIDKSIMLLYLEEFSYEQIADIVGISPSHVGVKIHRLKTQLQKQFNR</sequence>
<keyword evidence="2" id="KW-0805">Transcription regulation</keyword>
<dbReference type="Proteomes" id="UP000294848">
    <property type="component" value="Unassembled WGS sequence"/>
</dbReference>
<dbReference type="NCBIfam" id="TIGR02937">
    <property type="entry name" value="sigma70-ECF"/>
    <property type="match status" value="1"/>
</dbReference>
<dbReference type="PANTHER" id="PTHR43133:SF45">
    <property type="entry name" value="RNA POLYMERASE ECF-TYPE SIGMA FACTOR"/>
    <property type="match status" value="1"/>
</dbReference>
<dbReference type="InterPro" id="IPR013249">
    <property type="entry name" value="RNA_pol_sigma70_r4_t2"/>
</dbReference>
<comment type="similarity">
    <text evidence="1">Belongs to the sigma-70 factor family. ECF subfamily.</text>
</comment>
<keyword evidence="4" id="KW-0804">Transcription</keyword>
<dbReference type="Pfam" id="PF04542">
    <property type="entry name" value="Sigma70_r2"/>
    <property type="match status" value="1"/>
</dbReference>
<feature type="domain" description="RNA polymerase sigma-70 region 2" evidence="5">
    <location>
        <begin position="15"/>
        <end position="75"/>
    </location>
</feature>
<evidence type="ECO:0000313" key="7">
    <source>
        <dbReference type="EMBL" id="TDO05323.1"/>
    </source>
</evidence>
<dbReference type="RefSeq" id="WP_133463384.1">
    <property type="nucleotide sequence ID" value="NZ_SNWI01000001.1"/>
</dbReference>
<dbReference type="InterPro" id="IPR013325">
    <property type="entry name" value="RNA_pol_sigma_r2"/>
</dbReference>
<evidence type="ECO:0000313" key="8">
    <source>
        <dbReference type="Proteomes" id="UP000294848"/>
    </source>
</evidence>
<protein>
    <submittedName>
        <fullName evidence="7">RNA polymerase sigma-70 factor (ECF subfamily)</fullName>
    </submittedName>
</protein>
<organism evidence="7 8">
    <name type="scientific">Sunxiuqinia elliptica</name>
    <dbReference type="NCBI Taxonomy" id="655355"/>
    <lineage>
        <taxon>Bacteria</taxon>
        <taxon>Pseudomonadati</taxon>
        <taxon>Bacteroidota</taxon>
        <taxon>Bacteroidia</taxon>
        <taxon>Marinilabiliales</taxon>
        <taxon>Prolixibacteraceae</taxon>
        <taxon>Sunxiuqinia</taxon>
    </lineage>
</organism>
<feature type="domain" description="RNA polymerase sigma factor 70 region 4 type 2" evidence="6">
    <location>
        <begin position="103"/>
        <end position="154"/>
    </location>
</feature>
<dbReference type="AlphaFoldDB" id="A0A4R6H9Z0"/>
<dbReference type="OrthoDB" id="9780326at2"/>
<dbReference type="SUPFAM" id="SSF88946">
    <property type="entry name" value="Sigma2 domain of RNA polymerase sigma factors"/>
    <property type="match status" value="1"/>
</dbReference>
<evidence type="ECO:0000256" key="1">
    <source>
        <dbReference type="ARBA" id="ARBA00010641"/>
    </source>
</evidence>
<name>A0A4R6H9Z0_9BACT</name>
<dbReference type="Gene3D" id="1.10.10.10">
    <property type="entry name" value="Winged helix-like DNA-binding domain superfamily/Winged helix DNA-binding domain"/>
    <property type="match status" value="1"/>
</dbReference>
<dbReference type="GO" id="GO:0016987">
    <property type="term" value="F:sigma factor activity"/>
    <property type="evidence" value="ECO:0007669"/>
    <property type="project" value="UniProtKB-KW"/>
</dbReference>
<evidence type="ECO:0000256" key="2">
    <source>
        <dbReference type="ARBA" id="ARBA00023015"/>
    </source>
</evidence>
<dbReference type="InterPro" id="IPR039425">
    <property type="entry name" value="RNA_pol_sigma-70-like"/>
</dbReference>
<comment type="caution">
    <text evidence="7">The sequence shown here is derived from an EMBL/GenBank/DDBJ whole genome shotgun (WGS) entry which is preliminary data.</text>
</comment>
<gene>
    <name evidence="7" type="ORF">DET52_101679</name>
</gene>
<dbReference type="Gene3D" id="1.10.1740.10">
    <property type="match status" value="1"/>
</dbReference>
<dbReference type="PANTHER" id="PTHR43133">
    <property type="entry name" value="RNA POLYMERASE ECF-TYPE SIGMA FACTO"/>
    <property type="match status" value="1"/>
</dbReference>
<keyword evidence="3" id="KW-0731">Sigma factor</keyword>
<dbReference type="SUPFAM" id="SSF88659">
    <property type="entry name" value="Sigma3 and sigma4 domains of RNA polymerase sigma factors"/>
    <property type="match status" value="1"/>
</dbReference>
<dbReference type="Pfam" id="PF08281">
    <property type="entry name" value="Sigma70_r4_2"/>
    <property type="match status" value="1"/>
</dbReference>
<dbReference type="InterPro" id="IPR007627">
    <property type="entry name" value="RNA_pol_sigma70_r2"/>
</dbReference>
<evidence type="ECO:0000259" key="5">
    <source>
        <dbReference type="Pfam" id="PF04542"/>
    </source>
</evidence>
<dbReference type="CDD" id="cd06171">
    <property type="entry name" value="Sigma70_r4"/>
    <property type="match status" value="1"/>
</dbReference>
<dbReference type="EMBL" id="SNWI01000001">
    <property type="protein sequence ID" value="TDO05323.1"/>
    <property type="molecule type" value="Genomic_DNA"/>
</dbReference>
<dbReference type="GO" id="GO:0006352">
    <property type="term" value="P:DNA-templated transcription initiation"/>
    <property type="evidence" value="ECO:0007669"/>
    <property type="project" value="InterPro"/>
</dbReference>
<evidence type="ECO:0000256" key="4">
    <source>
        <dbReference type="ARBA" id="ARBA00023163"/>
    </source>
</evidence>
<evidence type="ECO:0000256" key="3">
    <source>
        <dbReference type="ARBA" id="ARBA00023082"/>
    </source>
</evidence>
<accession>A0A4R6H9Z0</accession>
<dbReference type="GO" id="GO:0003677">
    <property type="term" value="F:DNA binding"/>
    <property type="evidence" value="ECO:0007669"/>
    <property type="project" value="InterPro"/>
</dbReference>
<reference evidence="7 8" key="1">
    <citation type="submission" date="2019-03" db="EMBL/GenBank/DDBJ databases">
        <title>Freshwater and sediment microbial communities from various areas in North America, analyzing microbe dynamics in response to fracking.</title>
        <authorList>
            <person name="Lamendella R."/>
        </authorList>
    </citation>
    <scope>NUCLEOTIDE SEQUENCE [LARGE SCALE GENOMIC DNA]</scope>
    <source>
        <strain evidence="7 8">114D</strain>
    </source>
</reference>
<dbReference type="InterPro" id="IPR013324">
    <property type="entry name" value="RNA_pol_sigma_r3/r4-like"/>
</dbReference>
<dbReference type="InterPro" id="IPR036388">
    <property type="entry name" value="WH-like_DNA-bd_sf"/>
</dbReference>